<protein>
    <recommendedName>
        <fullName evidence="4">PknH-like protein</fullName>
    </recommendedName>
</protein>
<dbReference type="EMBL" id="RKHO01000001">
    <property type="protein sequence ID" value="ROR90955.1"/>
    <property type="molecule type" value="Genomic_DNA"/>
</dbReference>
<feature type="region of interest" description="Disordered" evidence="1">
    <location>
        <begin position="22"/>
        <end position="49"/>
    </location>
</feature>
<dbReference type="Proteomes" id="UP000281738">
    <property type="component" value="Unassembled WGS sequence"/>
</dbReference>
<evidence type="ECO:0000313" key="3">
    <source>
        <dbReference type="Proteomes" id="UP000281738"/>
    </source>
</evidence>
<evidence type="ECO:0008006" key="4">
    <source>
        <dbReference type="Google" id="ProtNLM"/>
    </source>
</evidence>
<evidence type="ECO:0000313" key="2">
    <source>
        <dbReference type="EMBL" id="ROR90955.1"/>
    </source>
</evidence>
<feature type="compositionally biased region" description="Low complexity" evidence="1">
    <location>
        <begin position="38"/>
        <end position="49"/>
    </location>
</feature>
<gene>
    <name evidence="2" type="ORF">EDD33_1812</name>
</gene>
<accession>A0A3N2CTW5</accession>
<comment type="caution">
    <text evidence="2">The sequence shown here is derived from an EMBL/GenBank/DDBJ whole genome shotgun (WGS) entry which is preliminary data.</text>
</comment>
<keyword evidence="3" id="KW-1185">Reference proteome</keyword>
<sequence>MRLSRTTTSLIAAALCLSGCGGGSETPDRADGSASGDTTTKAEPTKPAAPEFRVLGKPALTKALLGVQDLPPGYAQDPPDPNRATNKTFCDYEQPFTEKNYVSRDFTKGGGLSAELLRVGLRQYANADEAKAAFTALTDALETCTGETYQGTQLTYSPMSAPKVGDGAVGIKITADDTVLLQNFALVGPTLINTGGGGLMNANADEVTTLLKAQAKAYETAASQ</sequence>
<organism evidence="2 3">
    <name type="scientific">Nocardioides aurantiacus</name>
    <dbReference type="NCBI Taxonomy" id="86796"/>
    <lineage>
        <taxon>Bacteria</taxon>
        <taxon>Bacillati</taxon>
        <taxon>Actinomycetota</taxon>
        <taxon>Actinomycetes</taxon>
        <taxon>Propionibacteriales</taxon>
        <taxon>Nocardioidaceae</taxon>
        <taxon>Nocardioides</taxon>
    </lineage>
</organism>
<evidence type="ECO:0000256" key="1">
    <source>
        <dbReference type="SAM" id="MobiDB-lite"/>
    </source>
</evidence>
<name>A0A3N2CTW5_9ACTN</name>
<proteinExistence type="predicted"/>
<dbReference type="OrthoDB" id="4244078at2"/>
<reference evidence="2 3" key="1">
    <citation type="submission" date="2018-11" db="EMBL/GenBank/DDBJ databases">
        <title>Sequencing the genomes of 1000 actinobacteria strains.</title>
        <authorList>
            <person name="Klenk H.-P."/>
        </authorList>
    </citation>
    <scope>NUCLEOTIDE SEQUENCE [LARGE SCALE GENOMIC DNA]</scope>
    <source>
        <strain evidence="2 3">DSM 12652</strain>
    </source>
</reference>
<dbReference type="AlphaFoldDB" id="A0A3N2CTW5"/>